<dbReference type="Gene3D" id="3.40.50.720">
    <property type="entry name" value="NAD(P)-binding Rossmann-like Domain"/>
    <property type="match status" value="1"/>
</dbReference>
<accession>A0A934WP78</accession>
<reference evidence="2" key="1">
    <citation type="submission" date="2021-01" db="EMBL/GenBank/DDBJ databases">
        <title>Genome public.</title>
        <authorList>
            <person name="Liu C."/>
            <person name="Sun Q."/>
        </authorList>
    </citation>
    <scope>NUCLEOTIDE SEQUENCE</scope>
    <source>
        <strain evidence="2">M6</strain>
    </source>
</reference>
<gene>
    <name evidence="2" type="ORF">JKK62_01735</name>
</gene>
<evidence type="ECO:0008006" key="4">
    <source>
        <dbReference type="Google" id="ProtNLM"/>
    </source>
</evidence>
<dbReference type="AlphaFoldDB" id="A0A934WP78"/>
<dbReference type="RefSeq" id="WP_201426689.1">
    <property type="nucleotide sequence ID" value="NZ_JAEQMG010000035.1"/>
</dbReference>
<keyword evidence="1" id="KW-1133">Transmembrane helix</keyword>
<proteinExistence type="predicted"/>
<dbReference type="Proteomes" id="UP000633365">
    <property type="component" value="Unassembled WGS sequence"/>
</dbReference>
<evidence type="ECO:0000313" key="2">
    <source>
        <dbReference type="EMBL" id="MBK6087381.1"/>
    </source>
</evidence>
<feature type="transmembrane region" description="Helical" evidence="1">
    <location>
        <begin position="54"/>
        <end position="72"/>
    </location>
</feature>
<evidence type="ECO:0000256" key="1">
    <source>
        <dbReference type="SAM" id="Phobius"/>
    </source>
</evidence>
<dbReference type="EMBL" id="JAEQMG010000035">
    <property type="protein sequence ID" value="MBK6087381.1"/>
    <property type="molecule type" value="Genomic_DNA"/>
</dbReference>
<organism evidence="2 3">
    <name type="scientific">Ruminococcus difficilis</name>
    <dbReference type="NCBI Taxonomy" id="2763069"/>
    <lineage>
        <taxon>Bacteria</taxon>
        <taxon>Bacillati</taxon>
        <taxon>Bacillota</taxon>
        <taxon>Clostridia</taxon>
        <taxon>Eubacteriales</taxon>
        <taxon>Oscillospiraceae</taxon>
        <taxon>Ruminococcus</taxon>
    </lineage>
</organism>
<keyword evidence="1" id="KW-0812">Transmembrane</keyword>
<feature type="transmembrane region" description="Helical" evidence="1">
    <location>
        <begin position="79"/>
        <end position="105"/>
    </location>
</feature>
<evidence type="ECO:0000313" key="3">
    <source>
        <dbReference type="Proteomes" id="UP000633365"/>
    </source>
</evidence>
<dbReference type="PANTHER" id="PTHR31563:SF10">
    <property type="entry name" value="ION CHANNEL POLLUX-RELATED"/>
    <property type="match status" value="1"/>
</dbReference>
<keyword evidence="3" id="KW-1185">Reference proteome</keyword>
<keyword evidence="1" id="KW-0472">Membrane</keyword>
<dbReference type="PANTHER" id="PTHR31563">
    <property type="entry name" value="ION CHANNEL POLLUX-RELATED"/>
    <property type="match status" value="1"/>
</dbReference>
<sequence>MKIREWLSIQVAKHPKRVVLVLIILFNVLFIAASAAIISSLSLQGTEQMNFFHAAYYTVTMILDAGCIEAVIKDIGTTGVALTLTCLAVIIIGMITFTGAVIGYLTNIVNDFIEKASAGNTRLYLSDHTVILNWNARASEIVTDLLYSDNKETVVALVESGSDEIKKDIEDRLRLTIEKENEAVYKKADAMSFFARWQYLRNNKLGSNVTFIVIEGNIFSQTQLKDIRIDLAKAVMILCNDPSDSVDEDGNRSEEGNPQAVKALMQAADIVSAGNAAHHQNIIVEITDPWTYDIVQRIINAKDLGENCNIVMFYVEEFLGQLLAQLSITPELTYVYDDLFSNKGAAFYTEHVQTEDEIGYMREYLATHENAVPLTLLTHNGESWFCFAADTQKDISKTCKRENPGCTVALNPPQSDCKRVIMIGHNSKIEEIMSCYEAYLSCQSADRKTDLKVTVIDEADSLKRMDQYKRYPFVEEVAELDMYHIDKTIEILDRLLFNVPEETSILILSDDTELDENADSSALMYLVYIQDFIRETLRKNPSYDENRVKTIVEITDPGHYDIVKGYRHVEAVISNRFTGNIITQMGEKESIYDFYKGLLRYSADQPNGQSRKPQLKKVSSFFREIPPACTAYDLVRAVFEASVASDQHRPALVLGYVKAGGETVIFSGDLSEIDVSLQAEDKLIVYTSFA</sequence>
<dbReference type="InterPro" id="IPR044849">
    <property type="entry name" value="CASTOR/POLLUX/SYM8-like"/>
</dbReference>
<comment type="caution">
    <text evidence="2">The sequence shown here is derived from an EMBL/GenBank/DDBJ whole genome shotgun (WGS) entry which is preliminary data.</text>
</comment>
<dbReference type="GO" id="GO:0006811">
    <property type="term" value="P:monoatomic ion transport"/>
    <property type="evidence" value="ECO:0007669"/>
    <property type="project" value="InterPro"/>
</dbReference>
<protein>
    <recommendedName>
        <fullName evidence="4">Potassium transporter TrkA</fullName>
    </recommendedName>
</protein>
<feature type="transmembrane region" description="Helical" evidence="1">
    <location>
        <begin position="20"/>
        <end position="42"/>
    </location>
</feature>
<name>A0A934WP78_9FIRM</name>